<name>A0AA39HH35_9BILA</name>
<keyword evidence="3" id="KW-1185">Reference proteome</keyword>
<evidence type="ECO:0000256" key="1">
    <source>
        <dbReference type="SAM" id="SignalP"/>
    </source>
</evidence>
<evidence type="ECO:0008006" key="4">
    <source>
        <dbReference type="Google" id="ProtNLM"/>
    </source>
</evidence>
<reference evidence="2" key="1">
    <citation type="submission" date="2023-06" db="EMBL/GenBank/DDBJ databases">
        <title>Genomic analysis of the entomopathogenic nematode Steinernema hermaphroditum.</title>
        <authorList>
            <person name="Schwarz E.M."/>
            <person name="Heppert J.K."/>
            <person name="Baniya A."/>
            <person name="Schwartz H.T."/>
            <person name="Tan C.-H."/>
            <person name="Antoshechkin I."/>
            <person name="Sternberg P.W."/>
            <person name="Goodrich-Blair H."/>
            <person name="Dillman A.R."/>
        </authorList>
    </citation>
    <scope>NUCLEOTIDE SEQUENCE</scope>
    <source>
        <strain evidence="2">PS9179</strain>
        <tissue evidence="2">Whole animal</tissue>
    </source>
</reference>
<evidence type="ECO:0000313" key="2">
    <source>
        <dbReference type="EMBL" id="KAK0405101.1"/>
    </source>
</evidence>
<accession>A0AA39HH35</accession>
<dbReference type="EMBL" id="JAUCMV010000004">
    <property type="protein sequence ID" value="KAK0405101.1"/>
    <property type="molecule type" value="Genomic_DNA"/>
</dbReference>
<keyword evidence="1" id="KW-0732">Signal</keyword>
<comment type="caution">
    <text evidence="2">The sequence shown here is derived from an EMBL/GenBank/DDBJ whole genome shotgun (WGS) entry which is preliminary data.</text>
</comment>
<dbReference type="AlphaFoldDB" id="A0AA39HH35"/>
<feature type="signal peptide" evidence="1">
    <location>
        <begin position="1"/>
        <end position="19"/>
    </location>
</feature>
<proteinExistence type="predicted"/>
<gene>
    <name evidence="2" type="ORF">QR680_017796</name>
</gene>
<feature type="chain" id="PRO_5041332186" description="C6 domain-containing protein" evidence="1">
    <location>
        <begin position="20"/>
        <end position="132"/>
    </location>
</feature>
<evidence type="ECO:0000313" key="3">
    <source>
        <dbReference type="Proteomes" id="UP001175271"/>
    </source>
</evidence>
<organism evidence="2 3">
    <name type="scientific">Steinernema hermaphroditum</name>
    <dbReference type="NCBI Taxonomy" id="289476"/>
    <lineage>
        <taxon>Eukaryota</taxon>
        <taxon>Metazoa</taxon>
        <taxon>Ecdysozoa</taxon>
        <taxon>Nematoda</taxon>
        <taxon>Chromadorea</taxon>
        <taxon>Rhabditida</taxon>
        <taxon>Tylenchina</taxon>
        <taxon>Panagrolaimomorpha</taxon>
        <taxon>Strongyloidoidea</taxon>
        <taxon>Steinernematidae</taxon>
        <taxon>Steinernema</taxon>
    </lineage>
</organism>
<protein>
    <recommendedName>
        <fullName evidence="4">C6 domain-containing protein</fullName>
    </recommendedName>
</protein>
<sequence>MRSTVFLLFFVLDLQSAFGCMATEQHSMPKATDEPRKCCAMTILDPASTAAASFTPALDTCPPTTQILCESNNAQATIILANGEQRVLATSDENETFSEIMIVCVEGAWGLEEDDHEETPPIARVLCNDLEQ</sequence>
<dbReference type="Proteomes" id="UP001175271">
    <property type="component" value="Unassembled WGS sequence"/>
</dbReference>